<keyword evidence="2" id="KW-1185">Reference proteome</keyword>
<dbReference type="Proteomes" id="UP001060215">
    <property type="component" value="Chromosome 3"/>
</dbReference>
<comment type="caution">
    <text evidence="1">The sequence shown here is derived from an EMBL/GenBank/DDBJ whole genome shotgun (WGS) entry which is preliminary data.</text>
</comment>
<organism evidence="1 2">
    <name type="scientific">Camellia lanceoleosa</name>
    <dbReference type="NCBI Taxonomy" id="1840588"/>
    <lineage>
        <taxon>Eukaryota</taxon>
        <taxon>Viridiplantae</taxon>
        <taxon>Streptophyta</taxon>
        <taxon>Embryophyta</taxon>
        <taxon>Tracheophyta</taxon>
        <taxon>Spermatophyta</taxon>
        <taxon>Magnoliopsida</taxon>
        <taxon>eudicotyledons</taxon>
        <taxon>Gunneridae</taxon>
        <taxon>Pentapetalae</taxon>
        <taxon>asterids</taxon>
        <taxon>Ericales</taxon>
        <taxon>Theaceae</taxon>
        <taxon>Camellia</taxon>
    </lineage>
</organism>
<reference evidence="1 2" key="1">
    <citation type="journal article" date="2022" name="Plant J.">
        <title>Chromosome-level genome of Camellia lanceoleosa provides a valuable resource for understanding genome evolution and self-incompatibility.</title>
        <authorList>
            <person name="Gong W."/>
            <person name="Xiao S."/>
            <person name="Wang L."/>
            <person name="Liao Z."/>
            <person name="Chang Y."/>
            <person name="Mo W."/>
            <person name="Hu G."/>
            <person name="Li W."/>
            <person name="Zhao G."/>
            <person name="Zhu H."/>
            <person name="Hu X."/>
            <person name="Ji K."/>
            <person name="Xiang X."/>
            <person name="Song Q."/>
            <person name="Yuan D."/>
            <person name="Jin S."/>
            <person name="Zhang L."/>
        </authorList>
    </citation>
    <scope>NUCLEOTIDE SEQUENCE [LARGE SCALE GENOMIC DNA]</scope>
    <source>
        <strain evidence="1">SQ_2022a</strain>
    </source>
</reference>
<proteinExistence type="predicted"/>
<evidence type="ECO:0000313" key="1">
    <source>
        <dbReference type="EMBL" id="KAI8027414.1"/>
    </source>
</evidence>
<sequence length="289" mass="31877">MSGYNSPTQVKPVKDYGVTNSPILDRSQKVEEFVTRAQPDASRPTRPGLQIVPNWHNNKPKSMGQGADYTNKNNNNNNDWNKPSGNTMRDESLADPFIAENKPISGNTIRHESLTDPFIAKNKPSSGNTIKDESLTDPFIAKNKPSSGNTIRDESLTDPLIAKNKPSSGNTIRDESLTDPFIAKNKPSSGNTILDESLTDPFIAKNKEAAKPWPVPASAPAAPQPRMTVLDSTVPKRDTYIATIDSREAQRRYGGTLDRSSRPIQAQETYTGTIDSKEAERKYKGRRIP</sequence>
<evidence type="ECO:0000313" key="2">
    <source>
        <dbReference type="Proteomes" id="UP001060215"/>
    </source>
</evidence>
<accession>A0ACC0ISJ6</accession>
<dbReference type="EMBL" id="CM045760">
    <property type="protein sequence ID" value="KAI8027414.1"/>
    <property type="molecule type" value="Genomic_DNA"/>
</dbReference>
<gene>
    <name evidence="1" type="ORF">LOK49_LG02G01949</name>
</gene>
<protein>
    <submittedName>
        <fullName evidence="1">Uncharacterized protein</fullName>
    </submittedName>
</protein>
<name>A0ACC0ISJ6_9ERIC</name>